<dbReference type="AlphaFoldDB" id="A0A382PU06"/>
<name>A0A382PU06_9ZZZZ</name>
<sequence length="167" mass="18342">MNRRELSGILIGVILLTGVLGWLFTAPYLGNEGLARTPGIIIGGTPTLSPDDFTPLNESFPGPLLMKQSGFPPFVNYLSWVGTTDGVITATHPDGALWAQRLRESSGDGWLRIGEATYTMEAIEIFGDERIAMMLQWAAMAGMTLDDSLYEGAAPLRDFEVFFWKPR</sequence>
<dbReference type="EMBL" id="UINC01109359">
    <property type="protein sequence ID" value="SVC76128.1"/>
    <property type="molecule type" value="Genomic_DNA"/>
</dbReference>
<evidence type="ECO:0000313" key="1">
    <source>
        <dbReference type="EMBL" id="SVC76128.1"/>
    </source>
</evidence>
<gene>
    <name evidence="1" type="ORF">METZ01_LOCUS328982</name>
</gene>
<protein>
    <submittedName>
        <fullName evidence="1">Uncharacterized protein</fullName>
    </submittedName>
</protein>
<accession>A0A382PU06</accession>
<organism evidence="1">
    <name type="scientific">marine metagenome</name>
    <dbReference type="NCBI Taxonomy" id="408172"/>
    <lineage>
        <taxon>unclassified sequences</taxon>
        <taxon>metagenomes</taxon>
        <taxon>ecological metagenomes</taxon>
    </lineage>
</organism>
<reference evidence="1" key="1">
    <citation type="submission" date="2018-05" db="EMBL/GenBank/DDBJ databases">
        <authorList>
            <person name="Lanie J.A."/>
            <person name="Ng W.-L."/>
            <person name="Kazmierczak K.M."/>
            <person name="Andrzejewski T.M."/>
            <person name="Davidsen T.M."/>
            <person name="Wayne K.J."/>
            <person name="Tettelin H."/>
            <person name="Glass J.I."/>
            <person name="Rusch D."/>
            <person name="Podicherti R."/>
            <person name="Tsui H.-C.T."/>
            <person name="Winkler M.E."/>
        </authorList>
    </citation>
    <scope>NUCLEOTIDE SEQUENCE</scope>
</reference>
<proteinExistence type="predicted"/>